<dbReference type="EMBL" id="SBLB01000003">
    <property type="protein sequence ID" value="RYC69606.1"/>
    <property type="molecule type" value="Genomic_DNA"/>
</dbReference>
<proteinExistence type="predicted"/>
<organism evidence="1 2">
    <name type="scientific">Spirosoma sordidisoli</name>
    <dbReference type="NCBI Taxonomy" id="2502893"/>
    <lineage>
        <taxon>Bacteria</taxon>
        <taxon>Pseudomonadati</taxon>
        <taxon>Bacteroidota</taxon>
        <taxon>Cytophagia</taxon>
        <taxon>Cytophagales</taxon>
        <taxon>Cytophagaceae</taxon>
        <taxon>Spirosoma</taxon>
    </lineage>
</organism>
<comment type="caution">
    <text evidence="1">The sequence shown here is derived from an EMBL/GenBank/DDBJ whole genome shotgun (WGS) entry which is preliminary data.</text>
</comment>
<accession>A0A4Q2UK83</accession>
<protein>
    <submittedName>
        <fullName evidence="1">Uncharacterized protein</fullName>
    </submittedName>
</protein>
<keyword evidence="2" id="KW-1185">Reference proteome</keyword>
<evidence type="ECO:0000313" key="1">
    <source>
        <dbReference type="EMBL" id="RYC69606.1"/>
    </source>
</evidence>
<sequence>MSEIKQLTPQQLGAFIDKTVQMDVPYSPVHDQVGALVCVSAIDAYVRTKVFNYHTFRHHQVRPVLRTPLEVTDEEWVVFFGNSITVDRDANCTQITLPYQDGKRTGKMSYLIFQNGEMSSMEYSDQLCELHAPLAWASLIDYLRSISVDCNGWIQQGLAVHAQPDKP</sequence>
<dbReference type="AlphaFoldDB" id="A0A4Q2UK83"/>
<name>A0A4Q2UK83_9BACT</name>
<dbReference type="Proteomes" id="UP000290407">
    <property type="component" value="Unassembled WGS sequence"/>
</dbReference>
<gene>
    <name evidence="1" type="ORF">EQG79_13465</name>
</gene>
<evidence type="ECO:0000313" key="2">
    <source>
        <dbReference type="Proteomes" id="UP000290407"/>
    </source>
</evidence>
<reference evidence="1 2" key="1">
    <citation type="submission" date="2019-01" db="EMBL/GenBank/DDBJ databases">
        <title>Spirosoma flava sp. nov., a propanil-degrading bacterium isolated from herbicide-contaminated soil.</title>
        <authorList>
            <person name="Zhang L."/>
            <person name="Jiang J.-D."/>
        </authorList>
    </citation>
    <scope>NUCLEOTIDE SEQUENCE [LARGE SCALE GENOMIC DNA]</scope>
    <source>
        <strain evidence="1 2">TY50</strain>
    </source>
</reference>
<dbReference type="RefSeq" id="WP_129601803.1">
    <property type="nucleotide sequence ID" value="NZ_SBLB01000003.1"/>
</dbReference>